<comment type="caution">
    <text evidence="2">The sequence shown here is derived from an EMBL/GenBank/DDBJ whole genome shotgun (WGS) entry which is preliminary data.</text>
</comment>
<organism evidence="2 3">
    <name type="scientific">Roseofilum reptotaenium AO1-A</name>
    <dbReference type="NCBI Taxonomy" id="1925591"/>
    <lineage>
        <taxon>Bacteria</taxon>
        <taxon>Bacillati</taxon>
        <taxon>Cyanobacteriota</taxon>
        <taxon>Cyanophyceae</taxon>
        <taxon>Desertifilales</taxon>
        <taxon>Desertifilaceae</taxon>
        <taxon>Roseofilum</taxon>
    </lineage>
</organism>
<gene>
    <name evidence="2" type="ORF">BI308_23920</name>
</gene>
<keyword evidence="3" id="KW-1185">Reference proteome</keyword>
<dbReference type="STRING" id="1925591.BI308_23920"/>
<evidence type="ECO:0000313" key="3">
    <source>
        <dbReference type="Proteomes" id="UP000183940"/>
    </source>
</evidence>
<protein>
    <submittedName>
        <fullName evidence="2">Alpha-ketoglutarate-dependent dioxygenase AlkB</fullName>
    </submittedName>
</protein>
<dbReference type="InterPro" id="IPR005123">
    <property type="entry name" value="Oxoglu/Fe-dep_dioxygenase_dom"/>
</dbReference>
<dbReference type="EMBL" id="MLAW01000067">
    <property type="protein sequence ID" value="OJJ15948.1"/>
    <property type="molecule type" value="Genomic_DNA"/>
</dbReference>
<dbReference type="InterPro" id="IPR037151">
    <property type="entry name" value="AlkB-like_sf"/>
</dbReference>
<dbReference type="SUPFAM" id="SSF51197">
    <property type="entry name" value="Clavaminate synthase-like"/>
    <property type="match status" value="1"/>
</dbReference>
<dbReference type="PROSITE" id="PS51471">
    <property type="entry name" value="FE2OG_OXY"/>
    <property type="match status" value="1"/>
</dbReference>
<dbReference type="PANTHER" id="PTHR31212:SF4">
    <property type="entry name" value="ALPHA-KETOGLUTARATE-DEPENDENT DIOXYGENASE ALKB HOMOLOG 3"/>
    <property type="match status" value="1"/>
</dbReference>
<accession>A0A1L9QK30</accession>
<dbReference type="Pfam" id="PF13532">
    <property type="entry name" value="2OG-FeII_Oxy_2"/>
    <property type="match status" value="1"/>
</dbReference>
<sequence>MKISSPNLELRRMFWLNHEDLFSKLRDTVVWDERMKTRKTASFGVSYNYSQMTYPETQMHPELEPVCAAVSDVLGFTPNNCLLNFYPDGNSSMGFHSDTAQELAPGTGVAILSLGSSRNITYKLKEDRMIQQSYRLDSGDLLYMSNEVQADWLHGILKEPDTGSRISITLRKIAI</sequence>
<dbReference type="InterPro" id="IPR032854">
    <property type="entry name" value="ALKBH3"/>
</dbReference>
<dbReference type="GO" id="GO:0006307">
    <property type="term" value="P:DNA alkylation repair"/>
    <property type="evidence" value="ECO:0007669"/>
    <property type="project" value="InterPro"/>
</dbReference>
<evidence type="ECO:0000313" key="2">
    <source>
        <dbReference type="EMBL" id="OJJ15948.1"/>
    </source>
</evidence>
<feature type="domain" description="Fe2OG dioxygenase" evidence="1">
    <location>
        <begin position="77"/>
        <end position="174"/>
    </location>
</feature>
<dbReference type="Proteomes" id="UP000183940">
    <property type="component" value="Unassembled WGS sequence"/>
</dbReference>
<keyword evidence="2" id="KW-0223">Dioxygenase</keyword>
<evidence type="ECO:0000259" key="1">
    <source>
        <dbReference type="PROSITE" id="PS51471"/>
    </source>
</evidence>
<dbReference type="PANTHER" id="PTHR31212">
    <property type="entry name" value="ALPHA-KETOGLUTARATE-DEPENDENT DIOXYGENASE ALKB HOMOLOG 3"/>
    <property type="match status" value="1"/>
</dbReference>
<proteinExistence type="predicted"/>
<dbReference type="Gene3D" id="2.60.120.590">
    <property type="entry name" value="Alpha-ketoglutarate-dependent dioxygenase AlkB-like"/>
    <property type="match status" value="1"/>
</dbReference>
<dbReference type="GO" id="GO:0051213">
    <property type="term" value="F:dioxygenase activity"/>
    <property type="evidence" value="ECO:0007669"/>
    <property type="project" value="UniProtKB-KW"/>
</dbReference>
<reference evidence="2" key="1">
    <citation type="submission" date="2016-10" db="EMBL/GenBank/DDBJ databases">
        <title>CRISPR-Cas defence system in Roseofilum reptotaenium: evidence of a bacteriophage-cyanobacterium arms race in the coral black band disease.</title>
        <authorList>
            <person name="Buerger P."/>
            <person name="Wood-Charlson E.M."/>
            <person name="Weynberg K.D."/>
            <person name="Willis B."/>
            <person name="Van Oppen M.J."/>
        </authorList>
    </citation>
    <scope>NUCLEOTIDE SEQUENCE [LARGE SCALE GENOMIC DNA]</scope>
    <source>
        <strain evidence="2">AO1-A</strain>
    </source>
</reference>
<keyword evidence="2" id="KW-0560">Oxidoreductase</keyword>
<dbReference type="InterPro" id="IPR027450">
    <property type="entry name" value="AlkB-like"/>
</dbReference>
<name>A0A1L9QK30_9CYAN</name>
<dbReference type="AlphaFoldDB" id="A0A1L9QK30"/>